<comment type="caution">
    <text evidence="2">The sequence shown here is derived from an EMBL/GenBank/DDBJ whole genome shotgun (WGS) entry which is preliminary data.</text>
</comment>
<feature type="transmembrane region" description="Helical" evidence="1">
    <location>
        <begin position="140"/>
        <end position="160"/>
    </location>
</feature>
<evidence type="ECO:0000313" key="2">
    <source>
        <dbReference type="EMBL" id="MBX7487584.1"/>
    </source>
</evidence>
<feature type="transmembrane region" description="Helical" evidence="1">
    <location>
        <begin position="21"/>
        <end position="42"/>
    </location>
</feature>
<sequence>MIWLRRFFADMIGSYLDSLRALRALPWLFAAIVLWEFAQHVVEVRIGMFESRDMARLTNDNGLRMAFGWIKMTSIYVGAFFVIRHFASQREGRVLAPLGTAALRFFPYVLYALLVFAAIFYARTLVPQAHVTALRSTLGLGQLLIEPLLMAWVVAAATDGRVANPLVSARRLGWLYGLALPLYILTRLPFGLLHQQLNTLSIGEAGTQLWGLLALDSLVVGLIVAISPSAMVRIAHWTELRQAGAKTRETAVVSP</sequence>
<name>A0ABS7JFN8_9SPHN</name>
<evidence type="ECO:0000256" key="1">
    <source>
        <dbReference type="SAM" id="Phobius"/>
    </source>
</evidence>
<keyword evidence="3" id="KW-1185">Reference proteome</keyword>
<feature type="transmembrane region" description="Helical" evidence="1">
    <location>
        <begin position="172"/>
        <end position="190"/>
    </location>
</feature>
<dbReference type="Proteomes" id="UP000776651">
    <property type="component" value="Unassembled WGS sequence"/>
</dbReference>
<feature type="transmembrane region" description="Helical" evidence="1">
    <location>
        <begin position="62"/>
        <end position="83"/>
    </location>
</feature>
<keyword evidence="1" id="KW-0812">Transmembrane</keyword>
<protein>
    <submittedName>
        <fullName evidence="2">Uncharacterized protein</fullName>
    </submittedName>
</protein>
<dbReference type="RefSeq" id="WP_221597060.1">
    <property type="nucleotide sequence ID" value="NZ_JAIGNQ010000001.1"/>
</dbReference>
<dbReference type="EMBL" id="JAIGNQ010000001">
    <property type="protein sequence ID" value="MBX7487584.1"/>
    <property type="molecule type" value="Genomic_DNA"/>
</dbReference>
<feature type="transmembrane region" description="Helical" evidence="1">
    <location>
        <begin position="95"/>
        <end position="120"/>
    </location>
</feature>
<keyword evidence="1" id="KW-1133">Transmembrane helix</keyword>
<proteinExistence type="predicted"/>
<reference evidence="2 3" key="1">
    <citation type="submission" date="2021-08" db="EMBL/GenBank/DDBJ databases">
        <title>Comparative Genomics Analysis of the Genus Qipengyuania Reveals Extensive Genetic Diversity and Metabolic Versatility, Including the Description of Fifteen Novel Species.</title>
        <authorList>
            <person name="Liu Y."/>
        </authorList>
    </citation>
    <scope>NUCLEOTIDE SEQUENCE [LARGE SCALE GENOMIC DNA]</scope>
    <source>
        <strain evidence="2 3">GH25</strain>
    </source>
</reference>
<keyword evidence="1" id="KW-0472">Membrane</keyword>
<evidence type="ECO:0000313" key="3">
    <source>
        <dbReference type="Proteomes" id="UP000776651"/>
    </source>
</evidence>
<feature type="transmembrane region" description="Helical" evidence="1">
    <location>
        <begin position="210"/>
        <end position="232"/>
    </location>
</feature>
<accession>A0ABS7JFN8</accession>
<gene>
    <name evidence="2" type="ORF">K3177_03560</name>
</gene>
<organism evidence="2 3">
    <name type="scientific">Qipengyuania pacifica</name>
    <dbReference type="NCBI Taxonomy" id="2860199"/>
    <lineage>
        <taxon>Bacteria</taxon>
        <taxon>Pseudomonadati</taxon>
        <taxon>Pseudomonadota</taxon>
        <taxon>Alphaproteobacteria</taxon>
        <taxon>Sphingomonadales</taxon>
        <taxon>Erythrobacteraceae</taxon>
        <taxon>Qipengyuania</taxon>
    </lineage>
</organism>